<accession>A0A395IKR8</accession>
<reference evidence="1 2" key="1">
    <citation type="submission" date="2018-06" db="EMBL/GenBank/DDBJ databases">
        <title>Genome Sequence of the Brown Rot Fungal Pathogen Monilinia fructigena.</title>
        <authorList>
            <person name="Landi L."/>
            <person name="De Miccolis Angelini R.M."/>
            <person name="Pollastro S."/>
            <person name="Abate D."/>
            <person name="Faretra F."/>
            <person name="Romanazzi G."/>
        </authorList>
    </citation>
    <scope>NUCLEOTIDE SEQUENCE [LARGE SCALE GENOMIC DNA]</scope>
    <source>
        <strain evidence="1 2">Mfrg269</strain>
    </source>
</reference>
<organism evidence="1 2">
    <name type="scientific">Monilinia fructigena</name>
    <dbReference type="NCBI Taxonomy" id="38457"/>
    <lineage>
        <taxon>Eukaryota</taxon>
        <taxon>Fungi</taxon>
        <taxon>Dikarya</taxon>
        <taxon>Ascomycota</taxon>
        <taxon>Pezizomycotina</taxon>
        <taxon>Leotiomycetes</taxon>
        <taxon>Helotiales</taxon>
        <taxon>Sclerotiniaceae</taxon>
        <taxon>Monilinia</taxon>
    </lineage>
</organism>
<proteinExistence type="predicted"/>
<dbReference type="AlphaFoldDB" id="A0A395IKR8"/>
<comment type="caution">
    <text evidence="1">The sequence shown here is derived from an EMBL/GenBank/DDBJ whole genome shotgun (WGS) entry which is preliminary data.</text>
</comment>
<keyword evidence="2" id="KW-1185">Reference proteome</keyword>
<sequence length="495" mass="55310">MLSDASKQKYIDEYMEVGKKDEETGMLTRFIASNDEVFGLEVTMNKGFNHGCEKEPRQEDESILVDSIHCATVDGQLRSNVLMKLARLIPDEDLSIMALTLFVNTHECWKDSALKLTGGIAVPNEEIEEYLVPPTRYDKRFKYGNTQNFYYLWRGEKFFDTMAIAQTPISSIRQPWDLLSPKERETAYTELFKYLDKGEIPEDVELFGKSEEAAIDLENELKRLEKPLKNIRAPSHSNTSAGFSDCSGQAIPKPVVLPMDIPEITPQAKPDQNIERPNLATTKPAQIQQTADFNNMLDTPYISDTAAQVASNILQYFCSKFPEELLEASTPSRIKPETISRVAKRPSEFMDLSGPKRLSQSRKPSIESTSIIKFGEISGKFLGEMKPMSSSISALTKVKSDPSISEAQSLDDLMDIDQKIPSSKVAALSTVKVELEAPQVFHQKTATEPVQMIEMLPDILLLKSEPLSTDVIIPITLPKLGSSEGFPTSIPSKVK</sequence>
<dbReference type="OrthoDB" id="3543412at2759"/>
<name>A0A395IKR8_9HELO</name>
<gene>
    <name evidence="1" type="ORF">DID88_010194</name>
</gene>
<evidence type="ECO:0000313" key="1">
    <source>
        <dbReference type="EMBL" id="RAL60870.1"/>
    </source>
</evidence>
<dbReference type="Proteomes" id="UP000249056">
    <property type="component" value="Unassembled WGS sequence"/>
</dbReference>
<dbReference type="EMBL" id="QKRW01000036">
    <property type="protein sequence ID" value="RAL60870.1"/>
    <property type="molecule type" value="Genomic_DNA"/>
</dbReference>
<evidence type="ECO:0000313" key="2">
    <source>
        <dbReference type="Proteomes" id="UP000249056"/>
    </source>
</evidence>
<protein>
    <submittedName>
        <fullName evidence="1">Uncharacterized protein</fullName>
    </submittedName>
</protein>